<dbReference type="NCBIfam" id="TIGR04056">
    <property type="entry name" value="OMP_RagA_SusC"/>
    <property type="match status" value="1"/>
</dbReference>
<evidence type="ECO:0000313" key="13">
    <source>
        <dbReference type="EMBL" id="UXP30984.1"/>
    </source>
</evidence>
<keyword evidence="2 8" id="KW-0813">Transport</keyword>
<dbReference type="Pfam" id="PF13715">
    <property type="entry name" value="CarbopepD_reg_2"/>
    <property type="match status" value="1"/>
</dbReference>
<evidence type="ECO:0000256" key="4">
    <source>
        <dbReference type="ARBA" id="ARBA00022692"/>
    </source>
</evidence>
<dbReference type="PROSITE" id="PS52016">
    <property type="entry name" value="TONB_DEPENDENT_REC_3"/>
    <property type="match status" value="1"/>
</dbReference>
<dbReference type="RefSeq" id="WP_262308430.1">
    <property type="nucleotide sequence ID" value="NZ_CP106679.1"/>
</dbReference>
<dbReference type="InterPro" id="IPR008969">
    <property type="entry name" value="CarboxyPept-like_regulatory"/>
</dbReference>
<organism evidence="13 14">
    <name type="scientific">Reichenbachiella agarivorans</name>
    <dbReference type="NCBI Taxonomy" id="2979464"/>
    <lineage>
        <taxon>Bacteria</taxon>
        <taxon>Pseudomonadati</taxon>
        <taxon>Bacteroidota</taxon>
        <taxon>Cytophagia</taxon>
        <taxon>Cytophagales</taxon>
        <taxon>Reichenbachiellaceae</taxon>
        <taxon>Reichenbachiella</taxon>
    </lineage>
</organism>
<dbReference type="InterPro" id="IPR012910">
    <property type="entry name" value="Plug_dom"/>
</dbReference>
<dbReference type="Gene3D" id="2.40.170.20">
    <property type="entry name" value="TonB-dependent receptor, beta-barrel domain"/>
    <property type="match status" value="1"/>
</dbReference>
<evidence type="ECO:0000259" key="11">
    <source>
        <dbReference type="Pfam" id="PF00593"/>
    </source>
</evidence>
<proteinExistence type="inferred from homology"/>
<dbReference type="InterPro" id="IPR000531">
    <property type="entry name" value="Beta-barrel_TonB"/>
</dbReference>
<feature type="signal peptide" evidence="10">
    <location>
        <begin position="1"/>
        <end position="26"/>
    </location>
</feature>
<dbReference type="Pfam" id="PF07715">
    <property type="entry name" value="Plug"/>
    <property type="match status" value="1"/>
</dbReference>
<evidence type="ECO:0000256" key="2">
    <source>
        <dbReference type="ARBA" id="ARBA00022448"/>
    </source>
</evidence>
<evidence type="ECO:0000313" key="14">
    <source>
        <dbReference type="Proteomes" id="UP001065174"/>
    </source>
</evidence>
<sequence>MKRLFTLLKCSVILILLICLSMPVLAQTKVVGKVIDDNDAQGIPGVNVLIKGSAVGTVTDLNGIYSIEVPADAEALVFSYIGYLKQEVVISGRSTIDVAMQTDIEQLDEVVVVGYGVQKKKELTGAVGSIKSEELLKNATSDIGDAMQGQIAGVNVQASSGRPGSKSNIQIRGIGSVNSGALGPLYVVDGVPFQNDPNIAPEQIESMEILKDGAAAAIYGVRASNGVILITTKRGKAGRMQVDFSAYGGVQEIYSGTPLMNTQEQMYVEDVKLDAVGKEPLIFVFNPDALDYDTDFVDEVQNDNAKMQSYNINVSGGQENLTLNLSANYFQQDGVLINSGFDRFTTRLNGEYNLGKFRAFASLGMTEENTQQEPWALYEYAIIQKPWQRGLNDLETNGQNEVIVPSDNPIQYGYLSRQLNNEDNRKVRSNNIAINLEYEFIDGLSFQVNLGRNDWNYQRTFFQPQYLAYTADGDLQPGGSNLDAMLNEDYIFTTKNTLENILKFRRDFGKHNVGATLVLSYENYDYKTTGVGVIGLLSNDTDVLSAGVKGAAPTGVRNTQNIVGKMARVQYGYDERYLLSASIRYDGSSIFGEENRYNPFYGISAGWNISEEGFFKNAAGLDFISNLKLRGSYAELGNQSVAPYQYAASIEGGVNYPFGTEGSEYLGVGNIQRRYANPFIQWETTISRNIGLDLSMFDGRLNFSADVYRNNKEDMLLSERLAPSSGTWQTRATETYNSRTINAGNMQNQGIELALGYRDETNFGLNWSVNGTFTKNVNEITDLNGVEGIAYAGGRPITSRGESTDYTTYLSQGYEGGAFFLLKHEGVIKTAEQLSDYQALDPSAMMGDMMYKDQLTVDTDGDGVPDAGDGVINDNDRVYAGSGQPAFEAGLMLNGAYKGFDLFVQAYCSYGAEIYNGSKLFAYGAGRHKDLYYAWSPQNPDSDIPAVRTSQEHNNTRARSDYFLEDGSYLRIRNITLGYTIPNSVLKNKVSKLRFYLTGQNLFTFTKYEGYDPEVGGDGLSTRGVDQGNYPVTRKFLAGVQLQF</sequence>
<accession>A0ABY6CKD4</accession>
<dbReference type="InterPro" id="IPR023996">
    <property type="entry name" value="TonB-dep_OMP_SusC/RagA"/>
</dbReference>
<dbReference type="EMBL" id="CP106679">
    <property type="protein sequence ID" value="UXP30984.1"/>
    <property type="molecule type" value="Genomic_DNA"/>
</dbReference>
<evidence type="ECO:0000256" key="5">
    <source>
        <dbReference type="ARBA" id="ARBA00023077"/>
    </source>
</evidence>
<name>A0ABY6CKD4_9BACT</name>
<keyword evidence="3 8" id="KW-1134">Transmembrane beta strand</keyword>
<evidence type="ECO:0000256" key="3">
    <source>
        <dbReference type="ARBA" id="ARBA00022452"/>
    </source>
</evidence>
<dbReference type="Gene3D" id="2.60.40.1120">
    <property type="entry name" value="Carboxypeptidase-like, regulatory domain"/>
    <property type="match status" value="1"/>
</dbReference>
<keyword evidence="4 8" id="KW-0812">Transmembrane</keyword>
<keyword evidence="10" id="KW-0732">Signal</keyword>
<dbReference type="SUPFAM" id="SSF49464">
    <property type="entry name" value="Carboxypeptidase regulatory domain-like"/>
    <property type="match status" value="1"/>
</dbReference>
<feature type="domain" description="TonB-dependent receptor-like beta-barrel" evidence="11">
    <location>
        <begin position="401"/>
        <end position="820"/>
    </location>
</feature>
<dbReference type="InterPro" id="IPR037066">
    <property type="entry name" value="Plug_dom_sf"/>
</dbReference>
<protein>
    <submittedName>
        <fullName evidence="13">TonB-dependent receptor</fullName>
    </submittedName>
</protein>
<evidence type="ECO:0000256" key="10">
    <source>
        <dbReference type="SAM" id="SignalP"/>
    </source>
</evidence>
<evidence type="ECO:0000256" key="6">
    <source>
        <dbReference type="ARBA" id="ARBA00023136"/>
    </source>
</evidence>
<dbReference type="InterPro" id="IPR039426">
    <property type="entry name" value="TonB-dep_rcpt-like"/>
</dbReference>
<reference evidence="13" key="1">
    <citation type="submission" date="2022-09" db="EMBL/GenBank/DDBJ databases">
        <title>Comparative genomics and taxonomic characterization of three novel marine species of genus Reichenbachiella exhibiting antioxidant and polysaccharide degradation activities.</title>
        <authorList>
            <person name="Muhammad N."/>
            <person name="Lee Y.-J."/>
            <person name="Ko J."/>
            <person name="Kim S.-G."/>
        </authorList>
    </citation>
    <scope>NUCLEOTIDE SEQUENCE</scope>
    <source>
        <strain evidence="13">BKB1-1</strain>
    </source>
</reference>
<dbReference type="InterPro" id="IPR023997">
    <property type="entry name" value="TonB-dep_OMP_SusC/RagA_CS"/>
</dbReference>
<gene>
    <name evidence="13" type="ORF">N6H18_11545</name>
</gene>
<dbReference type="InterPro" id="IPR036942">
    <property type="entry name" value="Beta-barrel_TonB_sf"/>
</dbReference>
<dbReference type="SUPFAM" id="SSF56935">
    <property type="entry name" value="Porins"/>
    <property type="match status" value="1"/>
</dbReference>
<feature type="domain" description="TonB-dependent receptor plug" evidence="12">
    <location>
        <begin position="120"/>
        <end position="227"/>
    </location>
</feature>
<dbReference type="Gene3D" id="2.170.130.10">
    <property type="entry name" value="TonB-dependent receptor, plug domain"/>
    <property type="match status" value="1"/>
</dbReference>
<dbReference type="Pfam" id="PF00593">
    <property type="entry name" value="TonB_dep_Rec_b-barrel"/>
    <property type="match status" value="1"/>
</dbReference>
<keyword evidence="14" id="KW-1185">Reference proteome</keyword>
<evidence type="ECO:0000256" key="9">
    <source>
        <dbReference type="RuleBase" id="RU003357"/>
    </source>
</evidence>
<evidence type="ECO:0000256" key="8">
    <source>
        <dbReference type="PROSITE-ProRule" id="PRU01360"/>
    </source>
</evidence>
<comment type="similarity">
    <text evidence="8 9">Belongs to the TonB-dependent receptor family.</text>
</comment>
<evidence type="ECO:0000259" key="12">
    <source>
        <dbReference type="Pfam" id="PF07715"/>
    </source>
</evidence>
<keyword evidence="5 9" id="KW-0798">TonB box</keyword>
<comment type="subcellular location">
    <subcellularLocation>
        <location evidence="1 8">Cell outer membrane</location>
        <topology evidence="1 8">Multi-pass membrane protein</topology>
    </subcellularLocation>
</comment>
<keyword evidence="7 8" id="KW-0998">Cell outer membrane</keyword>
<evidence type="ECO:0000256" key="7">
    <source>
        <dbReference type="ARBA" id="ARBA00023237"/>
    </source>
</evidence>
<feature type="chain" id="PRO_5045189611" evidence="10">
    <location>
        <begin position="27"/>
        <end position="1044"/>
    </location>
</feature>
<dbReference type="NCBIfam" id="TIGR04057">
    <property type="entry name" value="SusC_RagA_signa"/>
    <property type="match status" value="1"/>
</dbReference>
<keyword evidence="13" id="KW-0675">Receptor</keyword>
<dbReference type="Proteomes" id="UP001065174">
    <property type="component" value="Chromosome"/>
</dbReference>
<evidence type="ECO:0000256" key="1">
    <source>
        <dbReference type="ARBA" id="ARBA00004571"/>
    </source>
</evidence>
<keyword evidence="6 8" id="KW-0472">Membrane</keyword>